<evidence type="ECO:0000313" key="2">
    <source>
        <dbReference type="Proteomes" id="UP000017131"/>
    </source>
</evidence>
<reference evidence="1 2" key="1">
    <citation type="journal article" date="2013" name="Genome Announc.">
        <title>Draft Genome Sequence of Staphylococcus simulans UMC-CNS-990, Isolated from a Case of Chronic Bovine Mastitis.</title>
        <authorList>
            <person name="Calcutt M.J."/>
            <person name="Foecking M.F."/>
            <person name="Hsieh H.Y."/>
            <person name="Perry J."/>
            <person name="Stewart G.C."/>
            <person name="Middleton J.R."/>
        </authorList>
    </citation>
    <scope>NUCLEOTIDE SEQUENCE [LARGE SCALE GENOMIC DNA]</scope>
    <source>
        <strain evidence="1 2">UMC-CNS-990</strain>
    </source>
</reference>
<gene>
    <name evidence="1" type="ORF">SSIM_11830</name>
</gene>
<comment type="caution">
    <text evidence="1">The sequence shown here is derived from an EMBL/GenBank/DDBJ whole genome shotgun (WGS) entry which is preliminary data.</text>
</comment>
<evidence type="ECO:0000313" key="1">
    <source>
        <dbReference type="EMBL" id="ERS92421.1"/>
    </source>
</evidence>
<protein>
    <submittedName>
        <fullName evidence="1">Uncharacterized protein</fullName>
    </submittedName>
</protein>
<proteinExistence type="predicted"/>
<organism evidence="1 2">
    <name type="scientific">Staphylococcus simulans UMC-CNS-990</name>
    <dbReference type="NCBI Taxonomy" id="1405498"/>
    <lineage>
        <taxon>Bacteria</taxon>
        <taxon>Bacillati</taxon>
        <taxon>Bacillota</taxon>
        <taxon>Bacilli</taxon>
        <taxon>Bacillales</taxon>
        <taxon>Staphylococcaceae</taxon>
        <taxon>Staphylococcus</taxon>
    </lineage>
</organism>
<dbReference type="Proteomes" id="UP000017131">
    <property type="component" value="Unassembled WGS sequence"/>
</dbReference>
<keyword evidence="2" id="KW-1185">Reference proteome</keyword>
<sequence>MINHQLDVYSYDKTDKGLYDDLLNIALYY</sequence>
<dbReference type="EMBL" id="AXDY01000014">
    <property type="protein sequence ID" value="ERS92421.1"/>
    <property type="molecule type" value="Genomic_DNA"/>
</dbReference>
<accession>A0ABN0PA20</accession>
<name>A0ABN0PA20_STASI</name>